<comment type="caution">
    <text evidence="1">The sequence shown here is derived from an EMBL/GenBank/DDBJ whole genome shotgun (WGS) entry which is preliminary data.</text>
</comment>
<organism evidence="1 2">
    <name type="scientific">Hygrophoropsis aurantiaca</name>
    <dbReference type="NCBI Taxonomy" id="72124"/>
    <lineage>
        <taxon>Eukaryota</taxon>
        <taxon>Fungi</taxon>
        <taxon>Dikarya</taxon>
        <taxon>Basidiomycota</taxon>
        <taxon>Agaricomycotina</taxon>
        <taxon>Agaricomycetes</taxon>
        <taxon>Agaricomycetidae</taxon>
        <taxon>Boletales</taxon>
        <taxon>Coniophorineae</taxon>
        <taxon>Hygrophoropsidaceae</taxon>
        <taxon>Hygrophoropsis</taxon>
    </lineage>
</organism>
<keyword evidence="2" id="KW-1185">Reference proteome</keyword>
<reference evidence="1" key="1">
    <citation type="journal article" date="2021" name="New Phytol.">
        <title>Evolutionary innovations through gain and loss of genes in the ectomycorrhizal Boletales.</title>
        <authorList>
            <person name="Wu G."/>
            <person name="Miyauchi S."/>
            <person name="Morin E."/>
            <person name="Kuo A."/>
            <person name="Drula E."/>
            <person name="Varga T."/>
            <person name="Kohler A."/>
            <person name="Feng B."/>
            <person name="Cao Y."/>
            <person name="Lipzen A."/>
            <person name="Daum C."/>
            <person name="Hundley H."/>
            <person name="Pangilinan J."/>
            <person name="Johnson J."/>
            <person name="Barry K."/>
            <person name="LaButti K."/>
            <person name="Ng V."/>
            <person name="Ahrendt S."/>
            <person name="Min B."/>
            <person name="Choi I.G."/>
            <person name="Park H."/>
            <person name="Plett J.M."/>
            <person name="Magnuson J."/>
            <person name="Spatafora J.W."/>
            <person name="Nagy L.G."/>
            <person name="Henrissat B."/>
            <person name="Grigoriev I.V."/>
            <person name="Yang Z.L."/>
            <person name="Xu J."/>
            <person name="Martin F.M."/>
        </authorList>
    </citation>
    <scope>NUCLEOTIDE SEQUENCE</scope>
    <source>
        <strain evidence="1">ATCC 28755</strain>
    </source>
</reference>
<accession>A0ACB8AE08</accession>
<gene>
    <name evidence="1" type="ORF">BJ138DRAFT_1126486</name>
</gene>
<dbReference type="Proteomes" id="UP000790377">
    <property type="component" value="Unassembled WGS sequence"/>
</dbReference>
<sequence>MSDMVWSFAQNFYPEFQAKCSETVTLLDNLRSAPTVSPDELQHAAVNLAKLTKNLSDATGSLPSYDQRKCESQLKELEKTLNELRASSSSKPKFSFKRKPAKSTSAGAKVLEIEARASAVTTSNPALTIHSLSSLYITSNDLSRPAISGDQPEVSLSDIDRCIVNLASSTESMPLISAVHVRKLSNSVLLLPNIQGSVMLHELSNCVVVTGCHQFRMHGSTDVDVYLSIPSNPIIEHCSRIRFTSYPKALLSDIDPVISTHFSVQDFSHIRTKTPSPNWRELADGESVSIWPLSKLGDQAQVEKELIKLLPVRESGTVSRQDRD</sequence>
<dbReference type="EMBL" id="MU267696">
    <property type="protein sequence ID" value="KAH7910918.1"/>
    <property type="molecule type" value="Genomic_DNA"/>
</dbReference>
<name>A0ACB8AE08_9AGAM</name>
<evidence type="ECO:0000313" key="1">
    <source>
        <dbReference type="EMBL" id="KAH7910918.1"/>
    </source>
</evidence>
<evidence type="ECO:0000313" key="2">
    <source>
        <dbReference type="Proteomes" id="UP000790377"/>
    </source>
</evidence>
<proteinExistence type="predicted"/>
<protein>
    <submittedName>
        <fullName evidence="1">Tubulin binding cofactor C-domain-containing protein</fullName>
    </submittedName>
</protein>